<name>A0AAJ4I942_9VIBR</name>
<accession>A0AAJ4I942</accession>
<proteinExistence type="predicted"/>
<gene>
    <name evidence="1" type="ORF">I3X05_10365</name>
</gene>
<reference evidence="1 2" key="1">
    <citation type="submission" date="2020-11" db="EMBL/GenBank/DDBJ databases">
        <title>Complete and Circularized Genome Assembly of a human isolate of Vibrio navarrensis biotype pommerensis with MiSeq and MinION Sequence Data.</title>
        <authorList>
            <person name="Schwartz K."/>
            <person name="Borowiak M."/>
            <person name="Deneke C."/>
            <person name="Balau V."/>
            <person name="Metelmann C."/>
            <person name="Strauch E."/>
        </authorList>
    </citation>
    <scope>NUCLEOTIDE SEQUENCE [LARGE SCALE GENOMIC DNA]</scope>
    <source>
        <strain evidence="1 2">20-VB00237</strain>
    </source>
</reference>
<dbReference type="Gene3D" id="3.40.1350.10">
    <property type="match status" value="1"/>
</dbReference>
<organism evidence="1 2">
    <name type="scientific">Vibrio navarrensis</name>
    <dbReference type="NCBI Taxonomy" id="29495"/>
    <lineage>
        <taxon>Bacteria</taxon>
        <taxon>Pseudomonadati</taxon>
        <taxon>Pseudomonadota</taxon>
        <taxon>Gammaproteobacteria</taxon>
        <taxon>Vibrionales</taxon>
        <taxon>Vibrionaceae</taxon>
        <taxon>Vibrio</taxon>
    </lineage>
</organism>
<dbReference type="AlphaFoldDB" id="A0AAJ4I942"/>
<evidence type="ECO:0000313" key="2">
    <source>
        <dbReference type="Proteomes" id="UP000594435"/>
    </source>
</evidence>
<protein>
    <submittedName>
        <fullName evidence="1">VRR-NUC domain-containing protein</fullName>
    </submittedName>
</protein>
<dbReference type="GO" id="GO:0003676">
    <property type="term" value="F:nucleic acid binding"/>
    <property type="evidence" value="ECO:0007669"/>
    <property type="project" value="InterPro"/>
</dbReference>
<sequence length="148" mass="16777">MNPYEIERLAGKHVSMSGDKAKRKVREIELAECKALYQWAKRTVIDGLNIADYLTHIPNEGKRGPKARKDFIEMGGTSGYMDYVFDVARSRYHGLRIEMKTPAPYRSVISNAQSELGDKLCQQGYLVVFPKGCEEAKQIIINYMAGEL</sequence>
<dbReference type="EMBL" id="CP065217">
    <property type="protein sequence ID" value="QPL52423.1"/>
    <property type="molecule type" value="Genomic_DNA"/>
</dbReference>
<dbReference type="InterPro" id="IPR011856">
    <property type="entry name" value="tRNA_endonuc-like_dom_sf"/>
</dbReference>
<dbReference type="Proteomes" id="UP000594435">
    <property type="component" value="Chromosome 1"/>
</dbReference>
<evidence type="ECO:0000313" key="1">
    <source>
        <dbReference type="EMBL" id="QPL52423.1"/>
    </source>
</evidence>
<dbReference type="RefSeq" id="WP_193157907.1">
    <property type="nucleotide sequence ID" value="NZ_CP065217.1"/>
</dbReference>